<dbReference type="PANTHER" id="PTHR47723:SF13">
    <property type="entry name" value="PUTATIVE-RELATED"/>
    <property type="match status" value="1"/>
</dbReference>
<dbReference type="EMBL" id="JBBPBN010000115">
    <property type="protein sequence ID" value="KAK8977934.1"/>
    <property type="molecule type" value="Genomic_DNA"/>
</dbReference>
<proteinExistence type="predicted"/>
<dbReference type="PANTHER" id="PTHR47723">
    <property type="entry name" value="OS05G0353850 PROTEIN"/>
    <property type="match status" value="1"/>
</dbReference>
<gene>
    <name evidence="2" type="ORF">V6N11_059563</name>
</gene>
<evidence type="ECO:0000313" key="2">
    <source>
        <dbReference type="EMBL" id="KAK8977934.1"/>
    </source>
</evidence>
<evidence type="ECO:0000313" key="3">
    <source>
        <dbReference type="Proteomes" id="UP001396334"/>
    </source>
</evidence>
<organism evidence="2 3">
    <name type="scientific">Hibiscus sabdariffa</name>
    <name type="common">roselle</name>
    <dbReference type="NCBI Taxonomy" id="183260"/>
    <lineage>
        <taxon>Eukaryota</taxon>
        <taxon>Viridiplantae</taxon>
        <taxon>Streptophyta</taxon>
        <taxon>Embryophyta</taxon>
        <taxon>Tracheophyta</taxon>
        <taxon>Spermatophyta</taxon>
        <taxon>Magnoliopsida</taxon>
        <taxon>eudicotyledons</taxon>
        <taxon>Gunneridae</taxon>
        <taxon>Pentapetalae</taxon>
        <taxon>rosids</taxon>
        <taxon>malvids</taxon>
        <taxon>Malvales</taxon>
        <taxon>Malvaceae</taxon>
        <taxon>Malvoideae</taxon>
        <taxon>Hibiscus</taxon>
    </lineage>
</organism>
<dbReference type="InterPro" id="IPR044730">
    <property type="entry name" value="RNase_H-like_dom_plant"/>
</dbReference>
<keyword evidence="3" id="KW-1185">Reference proteome</keyword>
<sequence>MCIATKKVLVRGGAVDQIGWLLNTERQFIVKSAYEIVGPGVNVATDPIWANIHRFNGLLRIKDFLWLVFKGKIMTNVERVLRGFAVDVRCLRCLMEPEDHLLRVHNHGPSCVGGNESSESKLFGSFMCRMGSAIWGYSSVVFEMPSDDCRSILERSRSLVWSTQRVLTPVSGVPVAQREGSRETVHWKPPPPGWFLVNTDRARHLESGRATCGGVIVEVDSEYVLRLIYPSSDQGRYLSVVNHIAILMPRDWVVQCRRIPRSGNKIADALAKLADSSHLNCCIFLVSPSTVLGLLQEGVSLHVES</sequence>
<protein>
    <recommendedName>
        <fullName evidence="1">RNase H type-1 domain-containing protein</fullName>
    </recommendedName>
</protein>
<accession>A0ABR2NP38</accession>
<dbReference type="CDD" id="cd06222">
    <property type="entry name" value="RNase_H_like"/>
    <property type="match status" value="1"/>
</dbReference>
<feature type="domain" description="RNase H type-1" evidence="1">
    <location>
        <begin position="215"/>
        <end position="274"/>
    </location>
</feature>
<dbReference type="Proteomes" id="UP001396334">
    <property type="component" value="Unassembled WGS sequence"/>
</dbReference>
<evidence type="ECO:0000259" key="1">
    <source>
        <dbReference type="Pfam" id="PF13456"/>
    </source>
</evidence>
<dbReference type="InterPro" id="IPR002156">
    <property type="entry name" value="RNaseH_domain"/>
</dbReference>
<name>A0ABR2NP38_9ROSI</name>
<reference evidence="2 3" key="1">
    <citation type="journal article" date="2024" name="G3 (Bethesda)">
        <title>Genome assembly of Hibiscus sabdariffa L. provides insights into metabolisms of medicinal natural products.</title>
        <authorList>
            <person name="Kim T."/>
        </authorList>
    </citation>
    <scope>NUCLEOTIDE SEQUENCE [LARGE SCALE GENOMIC DNA]</scope>
    <source>
        <strain evidence="2">TK-2024</strain>
        <tissue evidence="2">Old leaves</tissue>
    </source>
</reference>
<comment type="caution">
    <text evidence="2">The sequence shown here is derived from an EMBL/GenBank/DDBJ whole genome shotgun (WGS) entry which is preliminary data.</text>
</comment>
<dbReference type="Pfam" id="PF13456">
    <property type="entry name" value="RVT_3"/>
    <property type="match status" value="1"/>
</dbReference>
<dbReference type="InterPro" id="IPR053151">
    <property type="entry name" value="RNase_H-like"/>
</dbReference>